<evidence type="ECO:0000313" key="4">
    <source>
        <dbReference type="Proteomes" id="UP000072236"/>
    </source>
</evidence>
<dbReference type="AlphaFoldDB" id="A0A142G031"/>
<evidence type="ECO:0000313" key="1">
    <source>
        <dbReference type="EMBL" id="AMQ94011.1"/>
    </source>
</evidence>
<dbReference type="EMBL" id="VSED01000003">
    <property type="protein sequence ID" value="TYA39766.1"/>
    <property type="molecule type" value="Genomic_DNA"/>
</dbReference>
<dbReference type="GeneID" id="77211055"/>
<dbReference type="KEGG" id="aact:ACT75_05465"/>
<dbReference type="RefSeq" id="WP_005543969.1">
    <property type="nucleotide sequence ID" value="NZ_CP012958.1"/>
</dbReference>
<dbReference type="OMA" id="DYIEAST"/>
<evidence type="ECO:0000313" key="2">
    <source>
        <dbReference type="EMBL" id="PHO21090.1"/>
    </source>
</evidence>
<reference evidence="2 5" key="2">
    <citation type="submission" date="2017-10" db="EMBL/GenBank/DDBJ databases">
        <title>Draft genome sequences of Aggregatibacter actinomycetemcomitans strains 310a and 310b.</title>
        <authorList>
            <person name="May A.C."/>
            <person name="Ohta H."/>
            <person name="Maeda H."/>
            <person name="Kokeguchi S."/>
            <person name="Cugini C."/>
        </authorList>
    </citation>
    <scope>NUCLEOTIDE SEQUENCE [LARGE SCALE GENOMIC DNA]</scope>
    <source>
        <strain evidence="2 5">310b</strain>
    </source>
</reference>
<reference evidence="3 6" key="3">
    <citation type="submission" date="2019-08" db="EMBL/GenBank/DDBJ databases">
        <title>Whole genome sequencing of Aggregatibacter actinomycetemcomitans cultured from blood stream infections in Denmark reveals a novel phylogenetic lineage expressing serotype a membrane O polysaccharide.</title>
        <authorList>
            <person name="Nedergaard S."/>
            <person name="Kobel C.M."/>
            <person name="Nielsen M.B."/>
            <person name="Moeller R.T."/>
            <person name="Jensen A.B."/>
            <person name="Noerskov-Lauritsen N."/>
        </authorList>
    </citation>
    <scope>NUCLEOTIDE SEQUENCE [LARGE SCALE GENOMIC DNA]</scope>
    <source>
        <strain evidence="3 6">PN_563</strain>
    </source>
</reference>
<dbReference type="EMBL" id="PCGW01000004">
    <property type="protein sequence ID" value="PHO21090.1"/>
    <property type="molecule type" value="Genomic_DNA"/>
</dbReference>
<dbReference type="SMR" id="A0A142G031"/>
<dbReference type="Proteomes" id="UP000226080">
    <property type="component" value="Unassembled WGS sequence"/>
</dbReference>
<protein>
    <submittedName>
        <fullName evidence="1">Competence protein</fullName>
    </submittedName>
    <submittedName>
        <fullName evidence="3">Type II secretion system protein M</fullName>
    </submittedName>
</protein>
<evidence type="ECO:0000313" key="3">
    <source>
        <dbReference type="EMBL" id="TYA39766.1"/>
    </source>
</evidence>
<gene>
    <name evidence="1" type="ORF">ACT75_05465</name>
    <name evidence="2" type="ORF">CQR80_02710</name>
    <name evidence="3" type="ORF">FXB79_02260</name>
</gene>
<keyword evidence="5" id="KW-1185">Reference proteome</keyword>
<dbReference type="EMBL" id="CP012959">
    <property type="protein sequence ID" value="AMQ94011.1"/>
    <property type="molecule type" value="Genomic_DNA"/>
</dbReference>
<sequence>MKFNGINGFLQHWHRLTSWQQRALLIFVCLLALYFPTWDYWQQRSQAEAISQQLQIQQEKLAHQQKILAALKEKAAKQLLTPELAGKLPPINQQIQQFASKLHIAHSQWDFHQKPLLKLQLHGQFTDLREFLTALFSANDELELLEWHIIKNADTNDGHSIHSELLFQLHTKEK</sequence>
<dbReference type="Proteomes" id="UP000323012">
    <property type="component" value="Unassembled WGS sequence"/>
</dbReference>
<dbReference type="OrthoDB" id="5678912at2"/>
<organism evidence="3 6">
    <name type="scientific">Aggregatibacter actinomycetemcomitans</name>
    <name type="common">Actinobacillus actinomycetemcomitans</name>
    <name type="synonym">Haemophilus actinomycetemcomitans</name>
    <dbReference type="NCBI Taxonomy" id="714"/>
    <lineage>
        <taxon>Bacteria</taxon>
        <taxon>Pseudomonadati</taxon>
        <taxon>Pseudomonadota</taxon>
        <taxon>Gammaproteobacteria</taxon>
        <taxon>Pasteurellales</taxon>
        <taxon>Pasteurellaceae</taxon>
        <taxon>Aggregatibacter</taxon>
    </lineage>
</organism>
<dbReference type="eggNOG" id="ENOG5031K36">
    <property type="taxonomic scope" value="Bacteria"/>
</dbReference>
<dbReference type="Proteomes" id="UP000072236">
    <property type="component" value="Chromosome"/>
</dbReference>
<evidence type="ECO:0000313" key="6">
    <source>
        <dbReference type="Proteomes" id="UP000323012"/>
    </source>
</evidence>
<reference evidence="1 4" key="1">
    <citation type="submission" date="2015-10" db="EMBL/GenBank/DDBJ databases">
        <title>Tn-seq of a polymicrobial infection.</title>
        <authorList>
            <person name="Stacy A."/>
            <person name="Rumbaugh K.P."/>
            <person name="Whiteley M."/>
        </authorList>
    </citation>
    <scope>NUCLEOTIDE SEQUENCE [LARGE SCALE GENOMIC DNA]</scope>
    <source>
        <strain evidence="1 4">624</strain>
    </source>
</reference>
<accession>A0A142G031</accession>
<proteinExistence type="predicted"/>
<name>A0A142G031_AGGAC</name>
<evidence type="ECO:0000313" key="5">
    <source>
        <dbReference type="Proteomes" id="UP000226080"/>
    </source>
</evidence>